<reference evidence="2 3" key="1">
    <citation type="submission" date="2018-07" db="EMBL/GenBank/DDBJ databases">
        <title>Arthrobacter sp. nov., isolated from raw cow's milk with high bacterial count.</title>
        <authorList>
            <person name="Hahne J."/>
            <person name="Isele D."/>
            <person name="Lipski A."/>
        </authorList>
    </citation>
    <scope>NUCLEOTIDE SEQUENCE [LARGE SCALE GENOMIC DNA]</scope>
    <source>
        <strain evidence="2 3">JZ R-183</strain>
    </source>
</reference>
<organism evidence="2 3">
    <name type="scientific">Galactobacter caseinivorans</name>
    <dbReference type="NCBI Taxonomy" id="2676123"/>
    <lineage>
        <taxon>Bacteria</taxon>
        <taxon>Bacillati</taxon>
        <taxon>Actinomycetota</taxon>
        <taxon>Actinomycetes</taxon>
        <taxon>Micrococcales</taxon>
        <taxon>Micrococcaceae</taxon>
        <taxon>Galactobacter</taxon>
    </lineage>
</organism>
<evidence type="ECO:0000256" key="1">
    <source>
        <dbReference type="SAM" id="Phobius"/>
    </source>
</evidence>
<accession>A0A496PM51</accession>
<keyword evidence="1" id="KW-0472">Membrane</keyword>
<name>A0A496PM51_9MICC</name>
<proteinExistence type="predicted"/>
<keyword evidence="3" id="KW-1185">Reference proteome</keyword>
<dbReference type="AlphaFoldDB" id="A0A496PM51"/>
<protein>
    <submittedName>
        <fullName evidence="2">Uncharacterized protein</fullName>
    </submittedName>
</protein>
<keyword evidence="1" id="KW-1133">Transmembrane helix</keyword>
<evidence type="ECO:0000313" key="3">
    <source>
        <dbReference type="Proteomes" id="UP000273119"/>
    </source>
</evidence>
<dbReference type="Proteomes" id="UP000273119">
    <property type="component" value="Unassembled WGS sequence"/>
</dbReference>
<keyword evidence="1" id="KW-0812">Transmembrane</keyword>
<gene>
    <name evidence="2" type="ORF">DWQ67_01445</name>
</gene>
<feature type="transmembrane region" description="Helical" evidence="1">
    <location>
        <begin position="34"/>
        <end position="59"/>
    </location>
</feature>
<dbReference type="EMBL" id="QQXL01000001">
    <property type="protein sequence ID" value="RKW71539.1"/>
    <property type="molecule type" value="Genomic_DNA"/>
</dbReference>
<sequence>MLFFAPFLIAAGAFITVAMRPYVTEISAEGDAMLMAWFGAILLCLGVAFLIAGLALVGVRSLMQQQTELLRRAQPERHRD</sequence>
<comment type="caution">
    <text evidence="2">The sequence shown here is derived from an EMBL/GenBank/DDBJ whole genome shotgun (WGS) entry which is preliminary data.</text>
</comment>
<evidence type="ECO:0000313" key="2">
    <source>
        <dbReference type="EMBL" id="RKW71539.1"/>
    </source>
</evidence>